<dbReference type="InterPro" id="IPR043584">
    <property type="entry name" value="WIP1/2/3/4/5/6"/>
</dbReference>
<organism evidence="1 2">
    <name type="scientific">Helianthus annuus</name>
    <name type="common">Common sunflower</name>
    <dbReference type="NCBI Taxonomy" id="4232"/>
    <lineage>
        <taxon>Eukaryota</taxon>
        <taxon>Viridiplantae</taxon>
        <taxon>Streptophyta</taxon>
        <taxon>Embryophyta</taxon>
        <taxon>Tracheophyta</taxon>
        <taxon>Spermatophyta</taxon>
        <taxon>Magnoliopsida</taxon>
        <taxon>eudicotyledons</taxon>
        <taxon>Gunneridae</taxon>
        <taxon>Pentapetalae</taxon>
        <taxon>asterids</taxon>
        <taxon>campanulids</taxon>
        <taxon>Asterales</taxon>
        <taxon>Asteraceae</taxon>
        <taxon>Asteroideae</taxon>
        <taxon>Heliantheae alliance</taxon>
        <taxon>Heliantheae</taxon>
        <taxon>Helianthus</taxon>
    </lineage>
</organism>
<reference evidence="1" key="1">
    <citation type="journal article" date="2017" name="Nature">
        <title>The sunflower genome provides insights into oil metabolism, flowering and Asterid evolution.</title>
        <authorList>
            <person name="Badouin H."/>
            <person name="Gouzy J."/>
            <person name="Grassa C.J."/>
            <person name="Murat F."/>
            <person name="Staton S.E."/>
            <person name="Cottret L."/>
            <person name="Lelandais-Briere C."/>
            <person name="Owens G.L."/>
            <person name="Carrere S."/>
            <person name="Mayjonade B."/>
            <person name="Legrand L."/>
            <person name="Gill N."/>
            <person name="Kane N.C."/>
            <person name="Bowers J.E."/>
            <person name="Hubner S."/>
            <person name="Bellec A."/>
            <person name="Berard A."/>
            <person name="Berges H."/>
            <person name="Blanchet N."/>
            <person name="Boniface M.C."/>
            <person name="Brunel D."/>
            <person name="Catrice O."/>
            <person name="Chaidir N."/>
            <person name="Claudel C."/>
            <person name="Donnadieu C."/>
            <person name="Faraut T."/>
            <person name="Fievet G."/>
            <person name="Helmstetter N."/>
            <person name="King M."/>
            <person name="Knapp S.J."/>
            <person name="Lai Z."/>
            <person name="Le Paslier M.C."/>
            <person name="Lippi Y."/>
            <person name="Lorenzon L."/>
            <person name="Mandel J.R."/>
            <person name="Marage G."/>
            <person name="Marchand G."/>
            <person name="Marquand E."/>
            <person name="Bret-Mestries E."/>
            <person name="Morien E."/>
            <person name="Nambeesan S."/>
            <person name="Nguyen T."/>
            <person name="Pegot-Espagnet P."/>
            <person name="Pouilly N."/>
            <person name="Raftis F."/>
            <person name="Sallet E."/>
            <person name="Schiex T."/>
            <person name="Thomas J."/>
            <person name="Vandecasteele C."/>
            <person name="Vares D."/>
            <person name="Vear F."/>
            <person name="Vautrin S."/>
            <person name="Crespi M."/>
            <person name="Mangin B."/>
            <person name="Burke J.M."/>
            <person name="Salse J."/>
            <person name="Munos S."/>
            <person name="Vincourt P."/>
            <person name="Rieseberg L.H."/>
            <person name="Langlade N.B."/>
        </authorList>
    </citation>
    <scope>NUCLEOTIDE SEQUENCE</scope>
    <source>
        <tissue evidence="1">Leaves</tissue>
    </source>
</reference>
<proteinExistence type="predicted"/>
<dbReference type="EMBL" id="MNCJ02000326">
    <property type="protein sequence ID" value="KAF5782631.1"/>
    <property type="molecule type" value="Genomic_DNA"/>
</dbReference>
<protein>
    <submittedName>
        <fullName evidence="1">Transcription factor C2H2 family</fullName>
    </submittedName>
</protein>
<evidence type="ECO:0000313" key="1">
    <source>
        <dbReference type="EMBL" id="KAF5782631.1"/>
    </source>
</evidence>
<reference evidence="1" key="2">
    <citation type="submission" date="2020-06" db="EMBL/GenBank/DDBJ databases">
        <title>Helianthus annuus Genome sequencing and assembly Release 2.</title>
        <authorList>
            <person name="Gouzy J."/>
            <person name="Langlade N."/>
            <person name="Munos S."/>
        </authorList>
    </citation>
    <scope>NUCLEOTIDE SEQUENCE</scope>
    <source>
        <tissue evidence="1">Leaves</tissue>
    </source>
</reference>
<keyword evidence="2" id="KW-1185">Reference proteome</keyword>
<sequence length="205" mass="22886">MTNPTFKGCLPFLSHHPIYYCYYSSNNQSSPSYSHQTMTSSSSPQLKEALPLLSKLIDTPNKGLQHHQPSCKTIEDVYKNSCTFSATNSEVNVTLNIGLPTTSTTTEHKGTNSDEMLLGFPCFPKKNDVNGDGMLLGFHWCPNGSGNKGFNRDDQVLIKKVNQYWIPNPSQILTGPNKFSCPVCSKNFTRYNNLQVCILSVFNNF</sequence>
<dbReference type="PANTHER" id="PTHR45878">
    <property type="entry name" value="ZINC FINGER PROTEIN WIP2"/>
    <property type="match status" value="1"/>
</dbReference>
<dbReference type="GO" id="GO:0003700">
    <property type="term" value="F:DNA-binding transcription factor activity"/>
    <property type="evidence" value="ECO:0007669"/>
    <property type="project" value="InterPro"/>
</dbReference>
<name>A0A9K3N0M9_HELAN</name>
<dbReference type="Gramene" id="mRNA:HanXRQr2_Chr11g0498261">
    <property type="protein sequence ID" value="CDS:HanXRQr2_Chr11g0498261.1"/>
    <property type="gene ID" value="HanXRQr2_Chr11g0498261"/>
</dbReference>
<comment type="caution">
    <text evidence="1">The sequence shown here is derived from an EMBL/GenBank/DDBJ whole genome shotgun (WGS) entry which is preliminary data.</text>
</comment>
<dbReference type="PANTHER" id="PTHR45878:SF22">
    <property type="entry name" value="ZINC FINGER C2H2-TYPE_INTEGRASE DNA-BINDING DOMAIN-CONTAINING PROTEIN-RELATED"/>
    <property type="match status" value="1"/>
</dbReference>
<evidence type="ECO:0000313" key="2">
    <source>
        <dbReference type="Proteomes" id="UP000215914"/>
    </source>
</evidence>
<dbReference type="AlphaFoldDB" id="A0A9K3N0M9"/>
<gene>
    <name evidence="1" type="ORF">HanXRQr2_Chr11g0498261</name>
</gene>
<dbReference type="Proteomes" id="UP000215914">
    <property type="component" value="Unassembled WGS sequence"/>
</dbReference>
<accession>A0A9K3N0M9</accession>